<comment type="caution">
    <text evidence="2">The sequence shown here is derived from an EMBL/GenBank/DDBJ whole genome shotgun (WGS) entry which is preliminary data.</text>
</comment>
<feature type="transmembrane region" description="Helical" evidence="1">
    <location>
        <begin position="34"/>
        <end position="54"/>
    </location>
</feature>
<dbReference type="Proteomes" id="UP000007364">
    <property type="component" value="Unassembled WGS sequence"/>
</dbReference>
<sequence>MNYRMSHIEPTELKILLTSIAGAMVSPVDVILKFIIPIASGIAWVFLKPAVLKLRDYLKSKFKR</sequence>
<keyword evidence="1" id="KW-1133">Transmembrane helix</keyword>
<keyword evidence="1" id="KW-0472">Membrane</keyword>
<keyword evidence="1" id="KW-0812">Transmembrane</keyword>
<evidence type="ECO:0000256" key="1">
    <source>
        <dbReference type="SAM" id="Phobius"/>
    </source>
</evidence>
<name>K2P5I4_9FLAO</name>
<organism evidence="2 3">
    <name type="scientific">Galbibacter marinus</name>
    <dbReference type="NCBI Taxonomy" id="555500"/>
    <lineage>
        <taxon>Bacteria</taxon>
        <taxon>Pseudomonadati</taxon>
        <taxon>Bacteroidota</taxon>
        <taxon>Flavobacteriia</taxon>
        <taxon>Flavobacteriales</taxon>
        <taxon>Flavobacteriaceae</taxon>
        <taxon>Galbibacter</taxon>
    </lineage>
</organism>
<proteinExistence type="predicted"/>
<accession>K2P5I4</accession>
<reference evidence="2 3" key="1">
    <citation type="journal article" date="2012" name="J. Bacteriol.">
        <title>Genome Sequence of Galbibacter marinum Type Strain ck-I2-15.</title>
        <authorList>
            <person name="Lai Q."/>
            <person name="Li C."/>
            <person name="Shao Z."/>
        </authorList>
    </citation>
    <scope>NUCLEOTIDE SEQUENCE [LARGE SCALE GENOMIC DNA]</scope>
    <source>
        <strain evidence="3">ck-I2-15</strain>
    </source>
</reference>
<protein>
    <submittedName>
        <fullName evidence="2">Uncharacterized protein</fullName>
    </submittedName>
</protein>
<gene>
    <name evidence="2" type="ORF">I215_01933</name>
</gene>
<dbReference type="STRING" id="555500.I215_01933"/>
<dbReference type="EMBL" id="AMSG01000002">
    <property type="protein sequence ID" value="EKF56243.1"/>
    <property type="molecule type" value="Genomic_DNA"/>
</dbReference>
<evidence type="ECO:0000313" key="2">
    <source>
        <dbReference type="EMBL" id="EKF56243.1"/>
    </source>
</evidence>
<evidence type="ECO:0000313" key="3">
    <source>
        <dbReference type="Proteomes" id="UP000007364"/>
    </source>
</evidence>
<dbReference type="AlphaFoldDB" id="K2P5I4"/>
<keyword evidence="3" id="KW-1185">Reference proteome</keyword>